<reference evidence="1" key="1">
    <citation type="submission" date="2019-08" db="EMBL/GenBank/DDBJ databases">
        <authorList>
            <person name="Kucharzyk K."/>
            <person name="Murdoch R.W."/>
            <person name="Higgins S."/>
            <person name="Loffler F."/>
        </authorList>
    </citation>
    <scope>NUCLEOTIDE SEQUENCE</scope>
</reference>
<sequence length="41" mass="4398">MQGVFQPALEGGVIQREVDAEQEHEHGDHDLDIIAAISGNA</sequence>
<name>A0A645HTC8_9ZZZZ</name>
<evidence type="ECO:0000313" key="1">
    <source>
        <dbReference type="EMBL" id="MPN42301.1"/>
    </source>
</evidence>
<organism evidence="1">
    <name type="scientific">bioreactor metagenome</name>
    <dbReference type="NCBI Taxonomy" id="1076179"/>
    <lineage>
        <taxon>unclassified sequences</taxon>
        <taxon>metagenomes</taxon>
        <taxon>ecological metagenomes</taxon>
    </lineage>
</organism>
<accession>A0A645HTC8</accession>
<proteinExistence type="predicted"/>
<protein>
    <submittedName>
        <fullName evidence="1">Uncharacterized protein</fullName>
    </submittedName>
</protein>
<gene>
    <name evidence="1" type="ORF">SDC9_189858</name>
</gene>
<dbReference type="EMBL" id="VSSQ01099946">
    <property type="protein sequence ID" value="MPN42301.1"/>
    <property type="molecule type" value="Genomic_DNA"/>
</dbReference>
<comment type="caution">
    <text evidence="1">The sequence shown here is derived from an EMBL/GenBank/DDBJ whole genome shotgun (WGS) entry which is preliminary data.</text>
</comment>
<dbReference type="AlphaFoldDB" id="A0A645HTC8"/>